<dbReference type="EMBL" id="MN740267">
    <property type="protein sequence ID" value="QHT96782.1"/>
    <property type="molecule type" value="Genomic_DNA"/>
</dbReference>
<sequence length="178" mass="20082">MSKPIMVVGGYGDDVPGDESRLMKTFGGDGTIIETVGGRVKGWIELEIEFLKKGTSTNFHLGEKLTDVVITIMQLSGVLGILDKTKGYIAGLKRQSFLRKDEFALYFDPEKMHDLFVTTKKDELASVIPPKCEYLGKSYAISSFTEFAKYLDEIKNDCIELEQYFESISKKIFEEMYG</sequence>
<dbReference type="AlphaFoldDB" id="A0A6C0IUM3"/>
<protein>
    <submittedName>
        <fullName evidence="1">Uncharacterized protein</fullName>
    </submittedName>
</protein>
<reference evidence="1" key="1">
    <citation type="journal article" date="2020" name="Nature">
        <title>Giant virus diversity and host interactions through global metagenomics.</title>
        <authorList>
            <person name="Schulz F."/>
            <person name="Roux S."/>
            <person name="Paez-Espino D."/>
            <person name="Jungbluth S."/>
            <person name="Walsh D.A."/>
            <person name="Denef V.J."/>
            <person name="McMahon K.D."/>
            <person name="Konstantinidis K.T."/>
            <person name="Eloe-Fadrosh E.A."/>
            <person name="Kyrpides N.C."/>
            <person name="Woyke T."/>
        </authorList>
    </citation>
    <scope>NUCLEOTIDE SEQUENCE</scope>
    <source>
        <strain evidence="1">GVMAG-M-3300024336-7</strain>
    </source>
</reference>
<organism evidence="1">
    <name type="scientific">viral metagenome</name>
    <dbReference type="NCBI Taxonomy" id="1070528"/>
    <lineage>
        <taxon>unclassified sequences</taxon>
        <taxon>metagenomes</taxon>
        <taxon>organismal metagenomes</taxon>
    </lineage>
</organism>
<name>A0A6C0IUM3_9ZZZZ</name>
<evidence type="ECO:0000313" key="1">
    <source>
        <dbReference type="EMBL" id="QHT96782.1"/>
    </source>
</evidence>
<proteinExistence type="predicted"/>
<accession>A0A6C0IUM3</accession>